<dbReference type="Pfam" id="PF17164">
    <property type="entry name" value="DUF5122"/>
    <property type="match status" value="12"/>
</dbReference>
<dbReference type="InterPro" id="IPR013431">
    <property type="entry name" value="Delta_60_rpt"/>
</dbReference>
<dbReference type="Gene3D" id="2.80.10.50">
    <property type="match status" value="6"/>
</dbReference>
<dbReference type="STRING" id="739143.SAMN05216297_1242"/>
<name>A0A1I1XYA2_9FLAO</name>
<dbReference type="Proteomes" id="UP000199672">
    <property type="component" value="Unassembled WGS sequence"/>
</dbReference>
<organism evidence="1 2">
    <name type="scientific">Flavobacterium phragmitis</name>
    <dbReference type="NCBI Taxonomy" id="739143"/>
    <lineage>
        <taxon>Bacteria</taxon>
        <taxon>Pseudomonadati</taxon>
        <taxon>Bacteroidota</taxon>
        <taxon>Flavobacteriia</taxon>
        <taxon>Flavobacteriales</taxon>
        <taxon>Flavobacteriaceae</taxon>
        <taxon>Flavobacterium</taxon>
    </lineage>
</organism>
<accession>A0A1I1XYA2</accession>
<reference evidence="2" key="1">
    <citation type="submission" date="2016-10" db="EMBL/GenBank/DDBJ databases">
        <authorList>
            <person name="Varghese N."/>
            <person name="Submissions S."/>
        </authorList>
    </citation>
    <scope>NUCLEOTIDE SEQUENCE [LARGE SCALE GENOMIC DNA]</scope>
    <source>
        <strain evidence="2">CGMCC 1.10370</strain>
    </source>
</reference>
<proteinExistence type="predicted"/>
<protein>
    <submittedName>
        <fullName evidence="1">Delta-60 repeat domain-containing protein</fullName>
    </submittedName>
</protein>
<gene>
    <name evidence="1" type="ORF">SAMN05216297_1242</name>
</gene>
<dbReference type="RefSeq" id="WP_091499410.1">
    <property type="nucleotide sequence ID" value="NZ_FOMH01000024.1"/>
</dbReference>
<dbReference type="SUPFAM" id="SSF63829">
    <property type="entry name" value="Calcium-dependent phosphotriesterase"/>
    <property type="match status" value="3"/>
</dbReference>
<dbReference type="NCBIfam" id="NF033708">
    <property type="entry name" value="T9SS_Cterm_ChiA"/>
    <property type="match status" value="1"/>
</dbReference>
<dbReference type="OrthoDB" id="9805017at2"/>
<dbReference type="NCBIfam" id="TIGR02608">
    <property type="entry name" value="delta_60_rpt"/>
    <property type="match status" value="9"/>
</dbReference>
<keyword evidence="2" id="KW-1185">Reference proteome</keyword>
<dbReference type="PANTHER" id="PTHR42754:SF1">
    <property type="entry name" value="LIPOPROTEIN"/>
    <property type="match status" value="1"/>
</dbReference>
<sequence>MIKKILYLQVLILFVFINESLFAQQGKVDITFNTKDDGQNGDGFNAPVRTLLLQKDGNLIVGGEFLNLNGSPVTYLTRLNTDGSVDDSFNTGTGFNGKVYASYLQEDGKIILGGNFTNYNGVSVGRLIRLNPDGSYDGSFDTTVGATGATVAATAIVYDIAMQEDGKIIIVGSFAKYNATTVNRVARILPNGKLDSSFSTGNGSALNITHVRITPKNKIILTGNFTKFNTALANRVIQLHENGNIDESFSYGNGFNDDVNAIALRPDGKIILGGNFTTYNDISANRIICLNEDGTIDESFQTGTGFSKEGVQVIKINVNGDVMVGGSFTGLYNNKAVNRLVFLNADGTLKSDFDIGSGPASASVLSLEFDDDGSWYIGGSFSVFDGLNQGRLAKIDNLGEHDTSYLSSGIGFDNSVFSILPLPNGKSIVGGNFKKFNGEIASRLTCLLENGSLDESFNVKNSGANNLIKTAVLQADGRIILGGNFTKYNDKTINRIVRINENGQIDESFNIGGGCNGQVYSLAIQTDQKIIVAGNFTKYNGSEANSGGIVRLLPSGLADPDFNTGSGANGIIETVIIQPDGKILAGGHFKTFNGFSFAGLVRLNADGSIDNSFNIREGFDKYVYALAIQPDNKIIVGGSFLAFNGISQKRILRLNSDGSLDSTFESGTGFSKGDVRSVLLQPDGKILLGGAFSGTYKNVVVSRLIRLMPSGSYDNSFEADLNNTLFTMNFTDDYRLLIGGNFNAVSNITKHRIARLKLCVNTTTWDGISWSSGFPSAGKEVYFKENYPNLTAANICSCTIDEGKKVVLLKNNTLGIEFAYTGLGTLVLENGASLYQTDDDIINTGIIHLKRKTTPVVRYDFTFWSSPVKNQKLFDLSPETLFDKFYWFDSLLGWMISYSGTMIMVPGHGYDIRAPQTYSITEHAIFEGTFKGIPNNGKVEVNFENANRYYLIGNPYPSAISADAFLKHNLGKTKGAIYFWTHNEPPFNLKYSNDSYAAYNLLGGVGTRTRAALNTGVSTQPPDGNIASGQGFFIKSNTVSVLEFNNSMRISGSNSTFFKPAQKMEMTTQEEKYRFWLNLKDENNGFRQILLGYADEASNDLDLIYDAEFLSSNEGLDFYSIIENKKLVIQGRAKPLLKSDSIRLGYKANESGTFYLEIDHQDFYFDSVAVFIFDKTLNKIHNISDSPYKFVSEAGTFNDRFSIIYTDKTLGTERNEKELDSTLISVKNQIITIESLNQNLEKVEIYDIAGNRLYKKEKIDTKKIIIPNLNFSHQVLLVKVIHENGEMTSQKVIF</sequence>
<evidence type="ECO:0000313" key="2">
    <source>
        <dbReference type="Proteomes" id="UP000199672"/>
    </source>
</evidence>
<dbReference type="PANTHER" id="PTHR42754">
    <property type="entry name" value="ENDOGLUCANASE"/>
    <property type="match status" value="1"/>
</dbReference>
<evidence type="ECO:0000313" key="1">
    <source>
        <dbReference type="EMBL" id="SFE12365.1"/>
    </source>
</evidence>
<dbReference type="EMBL" id="FOMH01000024">
    <property type="protein sequence ID" value="SFE12365.1"/>
    <property type="molecule type" value="Genomic_DNA"/>
</dbReference>